<dbReference type="Gene3D" id="2.60.40.10">
    <property type="entry name" value="Immunoglobulins"/>
    <property type="match status" value="1"/>
</dbReference>
<keyword evidence="4" id="KW-1185">Reference proteome</keyword>
<dbReference type="RefSeq" id="WP_145352121.1">
    <property type="nucleotide sequence ID" value="NZ_CP036262.1"/>
</dbReference>
<dbReference type="Pfam" id="PF24346">
    <property type="entry name" value="DUF7507"/>
    <property type="match status" value="1"/>
</dbReference>
<dbReference type="PROSITE" id="PS51257">
    <property type="entry name" value="PROKAR_LIPOPROTEIN"/>
    <property type="match status" value="1"/>
</dbReference>
<feature type="region of interest" description="Disordered" evidence="1">
    <location>
        <begin position="769"/>
        <end position="813"/>
    </location>
</feature>
<feature type="compositionally biased region" description="Pro residues" evidence="1">
    <location>
        <begin position="780"/>
        <end position="795"/>
    </location>
</feature>
<gene>
    <name evidence="3" type="ORF">FF011L_28560</name>
</gene>
<dbReference type="PANTHER" id="PTHR34819:SF5">
    <property type="entry name" value="CONSERVED REPEAT DOMAIN PROTEIN"/>
    <property type="match status" value="1"/>
</dbReference>
<feature type="compositionally biased region" description="Low complexity" evidence="1">
    <location>
        <begin position="796"/>
        <end position="813"/>
    </location>
</feature>
<evidence type="ECO:0000313" key="4">
    <source>
        <dbReference type="Proteomes" id="UP000320672"/>
    </source>
</evidence>
<proteinExistence type="predicted"/>
<reference evidence="3 4" key="1">
    <citation type="submission" date="2019-02" db="EMBL/GenBank/DDBJ databases">
        <title>Deep-cultivation of Planctomycetes and their phenomic and genomic characterization uncovers novel biology.</title>
        <authorList>
            <person name="Wiegand S."/>
            <person name="Jogler M."/>
            <person name="Boedeker C."/>
            <person name="Pinto D."/>
            <person name="Vollmers J."/>
            <person name="Rivas-Marin E."/>
            <person name="Kohn T."/>
            <person name="Peeters S.H."/>
            <person name="Heuer A."/>
            <person name="Rast P."/>
            <person name="Oberbeckmann S."/>
            <person name="Bunk B."/>
            <person name="Jeske O."/>
            <person name="Meyerdierks A."/>
            <person name="Storesund J.E."/>
            <person name="Kallscheuer N."/>
            <person name="Luecker S."/>
            <person name="Lage O.M."/>
            <person name="Pohl T."/>
            <person name="Merkel B.J."/>
            <person name="Hornburger P."/>
            <person name="Mueller R.-W."/>
            <person name="Bruemmer F."/>
            <person name="Labrenz M."/>
            <person name="Spormann A.M."/>
            <person name="Op den Camp H."/>
            <person name="Overmann J."/>
            <person name="Amann R."/>
            <person name="Jetten M.S.M."/>
            <person name="Mascher T."/>
            <person name="Medema M.H."/>
            <person name="Devos D.P."/>
            <person name="Kaster A.-K."/>
            <person name="Ovreas L."/>
            <person name="Rohde M."/>
            <person name="Galperin M.Y."/>
            <person name="Jogler C."/>
        </authorList>
    </citation>
    <scope>NUCLEOTIDE SEQUENCE [LARGE SCALE GENOMIC DNA]</scope>
    <source>
        <strain evidence="3 4">FF011L</strain>
    </source>
</reference>
<dbReference type="Proteomes" id="UP000320672">
    <property type="component" value="Chromosome"/>
</dbReference>
<name>A0A517MGR1_9BACT</name>
<sequence>MMRFATSTTNAQQRRLTCLVISLLAGLCVVLASGCTRLRLPQIDKTGSCLFAPYPENSTELSLGCGCFSCLSGNRSGCLTGIGSSCCLTGGGKCGVGGCFKSLLPDPAFPEPATPPECGVAPNAAANPDVCVDGSGCQECADGPPAVLFGCESEARKLPTTGKRGCILLSPQRIVAPVGGEVLLLSGVCGDDGHLMVREPLEWMLTPDSVGHIIDVGDDDPGILHRLAKTPKADKRSGSFARGVTSTKKMLITRGNKNLQDDVRLEKGQTWISVSSPSEGTSRVTVLAPDSDCWDQRKATATIYWVDARWQFPGPQVLVAGTPTSLTTRVTRSEGSIPAEGWVVRYEILNPEFATFESGTNVSEAVVNSNGDATVNVVPTPGTSGTAGVSMTVIRPAGTSGDMPKMTLGQGQTTITWSAPRLRVRAGAPPVVGYEQSFPIACEVANPGNLDAENVSVSLQLPAGVTVENADSFARIVGNQIIWEIDRIPSQQQWDIQATLKAKSTHLLEFQARADQNLYAEDSVQVDIYRPALSLGIQAVVQPGENVQVGQEVTFNIDVTNSGDRPLSNVNLESVGDSGMMHLQTGNPRAFRTRDEGPLQPGDTWQIATTYVPTTPGQRCLTINATADGEQSASDQTCITVLNPIPATPAMSARIESLPVWQMGNDQVLFRFRILNSGRERLQNVRVVASYDPQLDVLQTTQIGWDGSQLAQYKLNWLIPFIEPGQEQVVEAQFRALQPNPQSLMVVSVTSENGASSSDQYQFEIQPTVSQPARVQPSTPVLPPSTPIPEIPSTPIPQTNGSPSGPASNAAPPIAAAPGALQLRLIALDNPAEVGRRIRFQLVVTNDRDVPDSQVQLSFPLPTGTNIQSISQTMNPGGEQFRTYAGLIQMPELRQMTPRETVTYTIVMTSNQAQQIRFEVTGKSRQAPQGVSVVERVNVLPRQ</sequence>
<dbReference type="PANTHER" id="PTHR34819">
    <property type="entry name" value="LARGE CYSTEINE-RICH PERIPLASMIC PROTEIN OMCB"/>
    <property type="match status" value="1"/>
</dbReference>
<organism evidence="3 4">
    <name type="scientific">Roseimaritima multifibrata</name>
    <dbReference type="NCBI Taxonomy" id="1930274"/>
    <lineage>
        <taxon>Bacteria</taxon>
        <taxon>Pseudomonadati</taxon>
        <taxon>Planctomycetota</taxon>
        <taxon>Planctomycetia</taxon>
        <taxon>Pirellulales</taxon>
        <taxon>Pirellulaceae</taxon>
        <taxon>Roseimaritima</taxon>
    </lineage>
</organism>
<dbReference type="InterPro" id="IPR013783">
    <property type="entry name" value="Ig-like_fold"/>
</dbReference>
<dbReference type="InterPro" id="IPR051172">
    <property type="entry name" value="Chlamydia_OmcB"/>
</dbReference>
<evidence type="ECO:0000256" key="1">
    <source>
        <dbReference type="SAM" id="MobiDB-lite"/>
    </source>
</evidence>
<dbReference type="AlphaFoldDB" id="A0A517MGR1"/>
<dbReference type="InterPro" id="IPR055354">
    <property type="entry name" value="DUF7507"/>
</dbReference>
<evidence type="ECO:0000313" key="3">
    <source>
        <dbReference type="EMBL" id="QDS94078.1"/>
    </source>
</evidence>
<protein>
    <recommendedName>
        <fullName evidence="2">DUF7507 domain-containing protein</fullName>
    </recommendedName>
</protein>
<dbReference type="OrthoDB" id="259211at2"/>
<feature type="domain" description="DUF7507" evidence="2">
    <location>
        <begin position="531"/>
        <end position="629"/>
    </location>
</feature>
<dbReference type="EMBL" id="CP036262">
    <property type="protein sequence ID" value="QDS94078.1"/>
    <property type="molecule type" value="Genomic_DNA"/>
</dbReference>
<accession>A0A517MGR1</accession>
<evidence type="ECO:0000259" key="2">
    <source>
        <dbReference type="Pfam" id="PF24346"/>
    </source>
</evidence>
<dbReference type="KEGG" id="rml:FF011L_28560"/>